<dbReference type="Gene3D" id="3.10.450.50">
    <property type="match status" value="1"/>
</dbReference>
<dbReference type="EMBL" id="VFEQ01000014">
    <property type="protein sequence ID" value="TWR56180.1"/>
    <property type="molecule type" value="Genomic_DNA"/>
</dbReference>
<organism evidence="2 3">
    <name type="scientific">Pseudomonas marginalis</name>
    <name type="common">Pseudomonas panacis</name>
    <dbReference type="NCBI Taxonomy" id="298"/>
    <lineage>
        <taxon>Bacteria</taxon>
        <taxon>Pseudomonadati</taxon>
        <taxon>Pseudomonadota</taxon>
        <taxon>Gammaproteobacteria</taxon>
        <taxon>Pseudomonadales</taxon>
        <taxon>Pseudomonadaceae</taxon>
        <taxon>Pseudomonas</taxon>
    </lineage>
</organism>
<dbReference type="Proteomes" id="UP000316123">
    <property type="component" value="Unassembled WGS sequence"/>
</dbReference>
<dbReference type="InterPro" id="IPR032710">
    <property type="entry name" value="NTF2-like_dom_sf"/>
</dbReference>
<sequence>MSVQEQIVYEVLEMWTRGQEETIQTWRDHCLPDFIWWNSGRGAVIGLEASIKKIEGMHEHLHFSYLKVPVKNFVSVGNVVIVERIDELYLEDGSLLQAVPVVGVVEFEGEKIKEWRDYCDDWVLKRQLQQKQ</sequence>
<feature type="domain" description="Limonene-1,2-epoxide hydrolase" evidence="1">
    <location>
        <begin position="35"/>
        <end position="125"/>
    </location>
</feature>
<dbReference type="AlphaFoldDB" id="A0A9X9BPT8"/>
<name>A0A9X9BPT8_PSEMA</name>
<accession>A0A9X9BPT8</accession>
<dbReference type="SUPFAM" id="SSF54427">
    <property type="entry name" value="NTF2-like"/>
    <property type="match status" value="1"/>
</dbReference>
<dbReference type="RefSeq" id="WP_074845570.1">
    <property type="nucleotide sequence ID" value="NZ_FNSU01000002.1"/>
</dbReference>
<reference evidence="2 3" key="1">
    <citation type="submission" date="2019-06" db="EMBL/GenBank/DDBJ databases">
        <title>Pseudomonas bimorpha sp. nov. isolated from bovine raw milk and skim milk concentrate.</title>
        <authorList>
            <person name="Hofmann K."/>
            <person name="Huptas C."/>
            <person name="Doll E."/>
            <person name="Scherer S."/>
            <person name="Wenning M."/>
        </authorList>
    </citation>
    <scope>NUCLEOTIDE SEQUENCE [LARGE SCALE GENOMIC DNA]</scope>
    <source>
        <strain evidence="2 3">DSM 13124</strain>
    </source>
</reference>
<comment type="caution">
    <text evidence="2">The sequence shown here is derived from an EMBL/GenBank/DDBJ whole genome shotgun (WGS) entry which is preliminary data.</text>
</comment>
<dbReference type="OrthoDB" id="9781757at2"/>
<evidence type="ECO:0000313" key="2">
    <source>
        <dbReference type="EMBL" id="TWR56180.1"/>
    </source>
</evidence>
<protein>
    <submittedName>
        <fullName evidence="2">Limonene-1,2-epoxide hydrolase</fullName>
    </submittedName>
</protein>
<dbReference type="Pfam" id="PF07858">
    <property type="entry name" value="LEH"/>
    <property type="match status" value="1"/>
</dbReference>
<proteinExistence type="predicted"/>
<dbReference type="InterPro" id="IPR013100">
    <property type="entry name" value="LEH"/>
</dbReference>
<gene>
    <name evidence="2" type="ORF">FIV41_20560</name>
</gene>
<keyword evidence="2" id="KW-0378">Hydrolase</keyword>
<evidence type="ECO:0000313" key="3">
    <source>
        <dbReference type="Proteomes" id="UP000316123"/>
    </source>
</evidence>
<evidence type="ECO:0000259" key="1">
    <source>
        <dbReference type="Pfam" id="PF07858"/>
    </source>
</evidence>
<dbReference type="GO" id="GO:0016787">
    <property type="term" value="F:hydrolase activity"/>
    <property type="evidence" value="ECO:0007669"/>
    <property type="project" value="UniProtKB-KW"/>
</dbReference>